<dbReference type="Proteomes" id="UP000838412">
    <property type="component" value="Chromosome 18"/>
</dbReference>
<dbReference type="GO" id="GO:0045089">
    <property type="term" value="P:positive regulation of innate immune response"/>
    <property type="evidence" value="ECO:0007669"/>
    <property type="project" value="TreeGrafter"/>
</dbReference>
<dbReference type="Gene3D" id="1.10.533.10">
    <property type="entry name" value="Death Domain, Fas"/>
    <property type="match status" value="1"/>
</dbReference>
<name>A0A8J9ZD70_BRALA</name>
<dbReference type="InterPro" id="IPR016729">
    <property type="entry name" value="FADD"/>
</dbReference>
<dbReference type="PROSITE" id="PS50017">
    <property type="entry name" value="DEATH_DOMAIN"/>
    <property type="match status" value="1"/>
</dbReference>
<feature type="compositionally biased region" description="Polar residues" evidence="1">
    <location>
        <begin position="194"/>
        <end position="219"/>
    </location>
</feature>
<dbReference type="SMART" id="SM00005">
    <property type="entry name" value="DEATH"/>
    <property type="match status" value="1"/>
</dbReference>
<dbReference type="EMBL" id="OV696703">
    <property type="protein sequence ID" value="CAH1251250.1"/>
    <property type="molecule type" value="Genomic_DNA"/>
</dbReference>
<feature type="domain" description="Death" evidence="2">
    <location>
        <begin position="267"/>
        <end position="364"/>
    </location>
</feature>
<feature type="region of interest" description="Disordered" evidence="1">
    <location>
        <begin position="311"/>
        <end position="336"/>
    </location>
</feature>
<evidence type="ECO:0000313" key="4">
    <source>
        <dbReference type="Proteomes" id="UP000838412"/>
    </source>
</evidence>
<feature type="compositionally biased region" description="Polar residues" evidence="1">
    <location>
        <begin position="434"/>
        <end position="452"/>
    </location>
</feature>
<dbReference type="AlphaFoldDB" id="A0A8J9ZD70"/>
<accession>A0A8J9ZD70</accession>
<dbReference type="InterPro" id="IPR011029">
    <property type="entry name" value="DEATH-like_dom_sf"/>
</dbReference>
<dbReference type="CDD" id="cd01670">
    <property type="entry name" value="Death"/>
    <property type="match status" value="1"/>
</dbReference>
<feature type="region of interest" description="Disordered" evidence="1">
    <location>
        <begin position="57"/>
        <end position="163"/>
    </location>
</feature>
<organism evidence="3 4">
    <name type="scientific">Branchiostoma lanceolatum</name>
    <name type="common">Common lancelet</name>
    <name type="synonym">Amphioxus lanceolatum</name>
    <dbReference type="NCBI Taxonomy" id="7740"/>
    <lineage>
        <taxon>Eukaryota</taxon>
        <taxon>Metazoa</taxon>
        <taxon>Chordata</taxon>
        <taxon>Cephalochordata</taxon>
        <taxon>Leptocardii</taxon>
        <taxon>Amphioxiformes</taxon>
        <taxon>Branchiostomatidae</taxon>
        <taxon>Branchiostoma</taxon>
    </lineage>
</organism>
<feature type="compositionally biased region" description="Basic and acidic residues" evidence="1">
    <location>
        <begin position="320"/>
        <end position="329"/>
    </location>
</feature>
<dbReference type="OrthoDB" id="100767at2759"/>
<keyword evidence="4" id="KW-1185">Reference proteome</keyword>
<gene>
    <name evidence="3" type="primary">Hypp9018</name>
    <name evidence="3" type="ORF">BLAG_LOCUS11700</name>
</gene>
<dbReference type="GO" id="GO:0089720">
    <property type="term" value="F:caspase binding"/>
    <property type="evidence" value="ECO:0007669"/>
    <property type="project" value="TreeGrafter"/>
</dbReference>
<dbReference type="GO" id="GO:0031265">
    <property type="term" value="C:CD95 death-inducing signaling complex"/>
    <property type="evidence" value="ECO:0007669"/>
    <property type="project" value="TreeGrafter"/>
</dbReference>
<sequence>MMDEGQTTYCETCEDSVPRALVYPAGTANPAAETQYPLVNNKSYFYTYNFHNSPLTSCQVGNRNSQVQNSPTQGGSGGQATGGATPPPASTFRGGATIPPGSSYRGGAASPPGYANRGDTSPLSSAYRGGATASPRDSYRGGSSMALPPFATDDAPQLQPQYNPTAHSVNMWCNQTSPSYNQALPLYNQASPSYNQASPSYNQASPPYNQASPSPSYNQPRPLAPQSRLSALARSMGSLRLQLEQGPPDRPLQEVFGYVSQKLPMRSWKPLARKLGLSDTDIEVIEHDFPHDAREQKYQMLLLWNECRPAEQHPTAQRPTEQRPTEQRPTEQQPVAMEQTVSCLQDALTAVECTDLADSLRNLYNSTFSGQSANSSYMYNSQSENSYNKQSGYSTYNSQSGYSAYNSQSGSGTTTPKTVHNDPPTPSPDAESCDTASAGTQLKQFGSDTATQPKVLYDEDSM</sequence>
<proteinExistence type="predicted"/>
<reference evidence="3" key="1">
    <citation type="submission" date="2022-01" db="EMBL/GenBank/DDBJ databases">
        <authorList>
            <person name="Braso-Vives M."/>
        </authorList>
    </citation>
    <scope>NUCLEOTIDE SEQUENCE</scope>
</reference>
<dbReference type="GO" id="GO:0097191">
    <property type="term" value="P:extrinsic apoptotic signaling pathway"/>
    <property type="evidence" value="ECO:0007669"/>
    <property type="project" value="TreeGrafter"/>
</dbReference>
<dbReference type="Pfam" id="PF00531">
    <property type="entry name" value="Death"/>
    <property type="match status" value="1"/>
</dbReference>
<feature type="compositionally biased region" description="Polar residues" evidence="1">
    <location>
        <begin position="371"/>
        <end position="418"/>
    </location>
</feature>
<dbReference type="SUPFAM" id="SSF47986">
    <property type="entry name" value="DEATH domain"/>
    <property type="match status" value="1"/>
</dbReference>
<dbReference type="PANTHER" id="PTHR15077">
    <property type="entry name" value="FAS-ASSOCIATING DEATH DOMAIN-CONTAINING PROTEIN FADD"/>
    <property type="match status" value="1"/>
</dbReference>
<evidence type="ECO:0000259" key="2">
    <source>
        <dbReference type="PROSITE" id="PS50017"/>
    </source>
</evidence>
<dbReference type="PANTHER" id="PTHR15077:SF10">
    <property type="entry name" value="FAS-ASSOCIATED DEATH DOMAIN PROTEIN"/>
    <property type="match status" value="1"/>
</dbReference>
<dbReference type="InterPro" id="IPR000488">
    <property type="entry name" value="Death_dom"/>
</dbReference>
<feature type="region of interest" description="Disordered" evidence="1">
    <location>
        <begin position="371"/>
        <end position="462"/>
    </location>
</feature>
<dbReference type="GO" id="GO:0005123">
    <property type="term" value="F:death receptor binding"/>
    <property type="evidence" value="ECO:0007669"/>
    <property type="project" value="TreeGrafter"/>
</dbReference>
<protein>
    <submittedName>
        <fullName evidence="3">Hypp9018 protein</fullName>
    </submittedName>
</protein>
<feature type="compositionally biased region" description="Polar residues" evidence="1">
    <location>
        <begin position="57"/>
        <end position="69"/>
    </location>
</feature>
<evidence type="ECO:0000313" key="3">
    <source>
        <dbReference type="EMBL" id="CAH1251250.1"/>
    </source>
</evidence>
<feature type="region of interest" description="Disordered" evidence="1">
    <location>
        <begin position="194"/>
        <end position="226"/>
    </location>
</feature>
<evidence type="ECO:0000256" key="1">
    <source>
        <dbReference type="SAM" id="MobiDB-lite"/>
    </source>
</evidence>